<keyword evidence="2" id="KW-1185">Reference proteome</keyword>
<dbReference type="AlphaFoldDB" id="A0AAP0G1E0"/>
<comment type="caution">
    <text evidence="1">The sequence shown here is derived from an EMBL/GenBank/DDBJ whole genome shotgun (WGS) entry which is preliminary data.</text>
</comment>
<dbReference type="Proteomes" id="UP001418222">
    <property type="component" value="Unassembled WGS sequence"/>
</dbReference>
<dbReference type="EMBL" id="JBBWWQ010000013">
    <property type="protein sequence ID" value="KAK8933540.1"/>
    <property type="molecule type" value="Genomic_DNA"/>
</dbReference>
<sequence>MPTSDAHKRPIHRNSLEAHLCIESLDLRVTLVEPVNHTSWLDAWGRGLVVLPEGKKRPKHGRCRTLEWQSETGVALFFQACSDPQRGRSSW</sequence>
<accession>A0AAP0G1E0</accession>
<organism evidence="1 2">
    <name type="scientific">Platanthera zijinensis</name>
    <dbReference type="NCBI Taxonomy" id="2320716"/>
    <lineage>
        <taxon>Eukaryota</taxon>
        <taxon>Viridiplantae</taxon>
        <taxon>Streptophyta</taxon>
        <taxon>Embryophyta</taxon>
        <taxon>Tracheophyta</taxon>
        <taxon>Spermatophyta</taxon>
        <taxon>Magnoliopsida</taxon>
        <taxon>Liliopsida</taxon>
        <taxon>Asparagales</taxon>
        <taxon>Orchidaceae</taxon>
        <taxon>Orchidoideae</taxon>
        <taxon>Orchideae</taxon>
        <taxon>Orchidinae</taxon>
        <taxon>Platanthera</taxon>
    </lineage>
</organism>
<evidence type="ECO:0000313" key="1">
    <source>
        <dbReference type="EMBL" id="KAK8933540.1"/>
    </source>
</evidence>
<proteinExistence type="predicted"/>
<evidence type="ECO:0000313" key="2">
    <source>
        <dbReference type="Proteomes" id="UP001418222"/>
    </source>
</evidence>
<name>A0AAP0G1E0_9ASPA</name>
<protein>
    <submittedName>
        <fullName evidence="1">Uncharacterized protein</fullName>
    </submittedName>
</protein>
<gene>
    <name evidence="1" type="ORF">KSP39_PZI015467</name>
</gene>
<reference evidence="1 2" key="1">
    <citation type="journal article" date="2022" name="Nat. Plants">
        <title>Genomes of leafy and leafless Platanthera orchids illuminate the evolution of mycoheterotrophy.</title>
        <authorList>
            <person name="Li M.H."/>
            <person name="Liu K.W."/>
            <person name="Li Z."/>
            <person name="Lu H.C."/>
            <person name="Ye Q.L."/>
            <person name="Zhang D."/>
            <person name="Wang J.Y."/>
            <person name="Li Y.F."/>
            <person name="Zhong Z.M."/>
            <person name="Liu X."/>
            <person name="Yu X."/>
            <person name="Liu D.K."/>
            <person name="Tu X.D."/>
            <person name="Liu B."/>
            <person name="Hao Y."/>
            <person name="Liao X.Y."/>
            <person name="Jiang Y.T."/>
            <person name="Sun W.H."/>
            <person name="Chen J."/>
            <person name="Chen Y.Q."/>
            <person name="Ai Y."/>
            <person name="Zhai J.W."/>
            <person name="Wu S.S."/>
            <person name="Zhou Z."/>
            <person name="Hsiao Y.Y."/>
            <person name="Wu W.L."/>
            <person name="Chen Y.Y."/>
            <person name="Lin Y.F."/>
            <person name="Hsu J.L."/>
            <person name="Li C.Y."/>
            <person name="Wang Z.W."/>
            <person name="Zhao X."/>
            <person name="Zhong W.Y."/>
            <person name="Ma X.K."/>
            <person name="Ma L."/>
            <person name="Huang J."/>
            <person name="Chen G.Z."/>
            <person name="Huang M.Z."/>
            <person name="Huang L."/>
            <person name="Peng D.H."/>
            <person name="Luo Y.B."/>
            <person name="Zou S.Q."/>
            <person name="Chen S.P."/>
            <person name="Lan S."/>
            <person name="Tsai W.C."/>
            <person name="Van de Peer Y."/>
            <person name="Liu Z.J."/>
        </authorList>
    </citation>
    <scope>NUCLEOTIDE SEQUENCE [LARGE SCALE GENOMIC DNA]</scope>
    <source>
        <strain evidence="1">Lor287</strain>
    </source>
</reference>